<dbReference type="Gene3D" id="3.10.20.440">
    <property type="entry name" value="2Fe-2S iron-sulphur cluster binding domain, sarcosine oxidase, alpha subunit, N-terminal domain"/>
    <property type="match status" value="1"/>
</dbReference>
<dbReference type="InterPro" id="IPR051691">
    <property type="entry name" value="Metab_Enz_Cyan_OpOx_G3PDH"/>
</dbReference>
<dbReference type="InterPro" id="IPR036188">
    <property type="entry name" value="FAD/NAD-bd_sf"/>
</dbReference>
<dbReference type="PRINTS" id="PR00368">
    <property type="entry name" value="FADPNR"/>
</dbReference>
<evidence type="ECO:0000313" key="2">
    <source>
        <dbReference type="EMBL" id="KGM30966.1"/>
    </source>
</evidence>
<dbReference type="EMBL" id="JANX01000638">
    <property type="protein sequence ID" value="KGM30966.1"/>
    <property type="molecule type" value="Genomic_DNA"/>
</dbReference>
<protein>
    <submittedName>
        <fullName evidence="2">Sarcosine oxidase subunit alpha</fullName>
    </submittedName>
</protein>
<keyword evidence="1" id="KW-0560">Oxidoreductase</keyword>
<comment type="caution">
    <text evidence="2">The sequence shown here is derived from an EMBL/GenBank/DDBJ whole genome shotgun (WGS) entry which is preliminary data.</text>
</comment>
<dbReference type="PANTHER" id="PTHR42949:SF3">
    <property type="entry name" value="ANAEROBIC GLYCEROL-3-PHOSPHATE DEHYDROGENASE SUBUNIT B"/>
    <property type="match status" value="1"/>
</dbReference>
<evidence type="ECO:0000313" key="3">
    <source>
        <dbReference type="Proteomes" id="UP000029995"/>
    </source>
</evidence>
<dbReference type="GO" id="GO:0016491">
    <property type="term" value="F:oxidoreductase activity"/>
    <property type="evidence" value="ECO:0007669"/>
    <property type="project" value="UniProtKB-KW"/>
</dbReference>
<dbReference type="Proteomes" id="UP000029995">
    <property type="component" value="Unassembled WGS sequence"/>
</dbReference>
<dbReference type="OrthoDB" id="5287468at2"/>
<feature type="non-terminal residue" evidence="2">
    <location>
        <position position="329"/>
    </location>
</feature>
<name>A0A0A0CX02_9PROT</name>
<dbReference type="Pfam" id="PF13510">
    <property type="entry name" value="Fer2_4"/>
    <property type="match status" value="1"/>
</dbReference>
<evidence type="ECO:0000256" key="1">
    <source>
        <dbReference type="ARBA" id="ARBA00023002"/>
    </source>
</evidence>
<accession>A0A0A0CX02</accession>
<dbReference type="PRINTS" id="PR00411">
    <property type="entry name" value="PNDRDTASEI"/>
</dbReference>
<dbReference type="InterPro" id="IPR042204">
    <property type="entry name" value="2Fe-2S-bd_N"/>
</dbReference>
<gene>
    <name evidence="2" type="ORF">P409_29945</name>
</gene>
<dbReference type="PANTHER" id="PTHR42949">
    <property type="entry name" value="ANAEROBIC GLYCEROL-3-PHOSPHATE DEHYDROGENASE SUBUNIT B"/>
    <property type="match status" value="1"/>
</dbReference>
<dbReference type="Pfam" id="PF12831">
    <property type="entry name" value="FAD_oxidored"/>
    <property type="match status" value="1"/>
</dbReference>
<dbReference type="RefSeq" id="WP_034847029.1">
    <property type="nucleotide sequence ID" value="NZ_JANX01000638.1"/>
</dbReference>
<dbReference type="Gene3D" id="3.50.50.60">
    <property type="entry name" value="FAD/NAD(P)-binding domain"/>
    <property type="match status" value="1"/>
</dbReference>
<dbReference type="AlphaFoldDB" id="A0A0A0CX02"/>
<reference evidence="2 3" key="1">
    <citation type="submission" date="2014-01" db="EMBL/GenBank/DDBJ databases">
        <title>Genome sequence determination for a cystic fibrosis isolate, Inquilinus limosus.</title>
        <authorList>
            <person name="Pino M."/>
            <person name="Di Conza J."/>
            <person name="Gutkind G."/>
        </authorList>
    </citation>
    <scope>NUCLEOTIDE SEQUENCE [LARGE SCALE GENOMIC DNA]</scope>
    <source>
        <strain evidence="2 3">MP06</strain>
    </source>
</reference>
<sequence>MTSHRLARGGLIDRSARLGFTFDGQRYEGHPGDTLASALLANGVRLVGRSFKYHRPRGILSAGSEEPNALVELRSGGRHEPNTRATMVELYDGLAANSQNRWPSLSFDALGVVNGLLAPVFPAGFYYKTFMWPASFWEPVYERIIRRAAGLGTAPTETDPDRYERRHAFCDVLVVGGGPAGLSAALAAAEAGARVILCDEGDRFGGSLLGEDEPVEGRPATDWVADRLATLRGFGDRVTLVPRGTAFGIYDHGTVGLVERVADHLAEPPAHLPRQRFWTIRATAIVVAAGAIEQPLVFPNNDRPGVMLAGAAHRYAHRYAVAAGKRVLV</sequence>
<organism evidence="2 3">
    <name type="scientific">Inquilinus limosus MP06</name>
    <dbReference type="NCBI Taxonomy" id="1398085"/>
    <lineage>
        <taxon>Bacteria</taxon>
        <taxon>Pseudomonadati</taxon>
        <taxon>Pseudomonadota</taxon>
        <taxon>Alphaproteobacteria</taxon>
        <taxon>Rhodospirillales</taxon>
        <taxon>Rhodospirillaceae</taxon>
        <taxon>Inquilinus</taxon>
    </lineage>
</organism>
<dbReference type="SUPFAM" id="SSF51905">
    <property type="entry name" value="FAD/NAD(P)-binding domain"/>
    <property type="match status" value="1"/>
</dbReference>
<proteinExistence type="predicted"/>